<evidence type="ECO:0000313" key="2">
    <source>
        <dbReference type="EMBL" id="MCG7946231.1"/>
    </source>
</evidence>
<accession>A0A9E4KB65</accession>
<dbReference type="AlphaFoldDB" id="A0A9E4KB65"/>
<name>A0A9E4KB65_9GAMM</name>
<dbReference type="SUPFAM" id="SSF48452">
    <property type="entry name" value="TPR-like"/>
    <property type="match status" value="1"/>
</dbReference>
<dbReference type="Pfam" id="PF18276">
    <property type="entry name" value="TcA_TcB_BD"/>
    <property type="match status" value="1"/>
</dbReference>
<gene>
    <name evidence="2" type="ORF">JAZ07_07780</name>
</gene>
<dbReference type="InterPro" id="IPR011990">
    <property type="entry name" value="TPR-like_helical_dom_sf"/>
</dbReference>
<organism evidence="2 3">
    <name type="scientific">Candidatus Thiodiazotropha taylori</name>
    <dbReference type="NCBI Taxonomy" id="2792791"/>
    <lineage>
        <taxon>Bacteria</taxon>
        <taxon>Pseudomonadati</taxon>
        <taxon>Pseudomonadota</taxon>
        <taxon>Gammaproteobacteria</taxon>
        <taxon>Chromatiales</taxon>
        <taxon>Sedimenticolaceae</taxon>
        <taxon>Candidatus Thiodiazotropha</taxon>
    </lineage>
</organism>
<feature type="domain" description="Tc toxin complex TcA C-terminal TcB-binding" evidence="1">
    <location>
        <begin position="760"/>
        <end position="1038"/>
    </location>
</feature>
<dbReference type="Proteomes" id="UP000886667">
    <property type="component" value="Unassembled WGS sequence"/>
</dbReference>
<dbReference type="InterPro" id="IPR040840">
    <property type="entry name" value="TcA_TcB_BD"/>
</dbReference>
<evidence type="ECO:0000259" key="1">
    <source>
        <dbReference type="Pfam" id="PF18276"/>
    </source>
</evidence>
<sequence>MTKSYETLFAPVGPQWRPFETMLADIRGAVLGTSTAMARAELAAIERLIREGDKHYTRRQYELAVEKYKEARAKILKIIQPSFNVPSYVAVHVDRLLPLDPDLEAKLLAASVHVLDAVRPVGTDPIPVLAPPQEVVLPDVLKSHLNIGFRETRAIDAAVNEAAVAGAGLLSDGKPYAAVELMQSVYKAASEAPRVDRSSIATLQLNLAAAYVQSGAADQALVLAETAGKTFRASRDRVGEAQATHVAGVAAKAVGDKKAARRLFDRAAKLTSGLRESAIARKQPDRKIVKGRDLRNFGRAREATFENAEAAERNADVTRRSFNRPALGDRLHFDYAELQDVIGKDETVVPFRLEGRANAWGTVALAQRSEISQQSRVWSVGVPTGDKLVNFKSGDGSLVDPVRVTKALYQSRVNKTAYKDLQISIVDSSTTSLYKLHLYGYVLPLKIGDCYHRLGRFANAEVNYQQAAVYSYLNQRIESFVVWIRLARNAVAWGEVLYKQESIAEARDQFEKLIMTDGNEPGSFLYTTASLSNPADQARNLIANLTARPLPTVNRAIATLIMRAAGHLASITAGFDFYGLLLSPIHTFEYLQSVARAFAKEAIQSEREFINFKSREEFESATRRDLENALAMARNEADAREQVFRAAEDDVRAAQQGVDLAIRRRNDAVNQRAAYASSSAAQIWAQAASQALLGGEDAIYSEISALADRLDRGERISGAGPLLAAAVVLQAGRKTRRYELDRMQDTINQLNAAIGVAQVQLASAQHRANAAEIAWQAALQQAEFAIESLDAFDGEFFTPDAWSAMAEVMRDISRSFLERAIRIANLMERAYIFENDETLNVIKAEYGYGIANDAPGRDTRLLAGDALLVDIESFTFHSITHTTRKSSRIKDIISLAGDYPAQFEQFLDTGLLEFETDLYEFDRLHPGFYEQRIEAIELEVVGLLGDKSLNGTLTGGGVSSFRRRGGTIGSRTHVIDTLALSEFELRDDIFLYTADTGVRGLFQGIGVGSTWQLHLPRRSNDIDLNRILDIRLVLYYKAKYDAGLRTTVLARPVRTDELTRQKTLSMRYDFPAAWYAFYANNEVVFDYDRRRFPANQTAFTITDVRLRVFTNEGVASDGITLEITVPGVAAISVTTGSGGIVSTDQPALAPLVGISPIGTWQVTVTGGVTVTGPDGLDVSSVHNMQLSIDYSYDYLPEVI</sequence>
<proteinExistence type="predicted"/>
<dbReference type="Gene3D" id="1.25.40.10">
    <property type="entry name" value="Tetratricopeptide repeat domain"/>
    <property type="match status" value="1"/>
</dbReference>
<comment type="caution">
    <text evidence="2">The sequence shown here is derived from an EMBL/GenBank/DDBJ whole genome shotgun (WGS) entry which is preliminary data.</text>
</comment>
<protein>
    <recommendedName>
        <fullName evidence="1">Tc toxin complex TcA C-terminal TcB-binding domain-containing protein</fullName>
    </recommendedName>
</protein>
<reference evidence="2" key="1">
    <citation type="journal article" date="2021" name="Proc. Natl. Acad. Sci. U.S.A.">
        <title>Global biogeography of chemosynthetic symbionts reveals both localized and globally distributed symbiont groups. .</title>
        <authorList>
            <person name="Osvatic J.T."/>
            <person name="Wilkins L.G.E."/>
            <person name="Leibrecht L."/>
            <person name="Leray M."/>
            <person name="Zauner S."/>
            <person name="Polzin J."/>
            <person name="Camacho Y."/>
            <person name="Gros O."/>
            <person name="van Gils J.A."/>
            <person name="Eisen J.A."/>
            <person name="Petersen J.M."/>
            <person name="Yuen B."/>
        </authorList>
    </citation>
    <scope>NUCLEOTIDE SEQUENCE</scope>
    <source>
        <strain evidence="2">MAGclacostrist064TRANS</strain>
    </source>
</reference>
<evidence type="ECO:0000313" key="3">
    <source>
        <dbReference type="Proteomes" id="UP000886667"/>
    </source>
</evidence>
<dbReference type="EMBL" id="JAEPCM010000262">
    <property type="protein sequence ID" value="MCG7946231.1"/>
    <property type="molecule type" value="Genomic_DNA"/>
</dbReference>